<evidence type="ECO:0000313" key="1">
    <source>
        <dbReference type="EMBL" id="KKL80772.1"/>
    </source>
</evidence>
<protein>
    <submittedName>
        <fullName evidence="1">Uncharacterized protein</fullName>
    </submittedName>
</protein>
<organism evidence="1">
    <name type="scientific">marine sediment metagenome</name>
    <dbReference type="NCBI Taxonomy" id="412755"/>
    <lineage>
        <taxon>unclassified sequences</taxon>
        <taxon>metagenomes</taxon>
        <taxon>ecological metagenomes</taxon>
    </lineage>
</organism>
<proteinExistence type="predicted"/>
<dbReference type="EMBL" id="LAZR01022757">
    <property type="protein sequence ID" value="KKL80772.1"/>
    <property type="molecule type" value="Genomic_DNA"/>
</dbReference>
<feature type="non-terminal residue" evidence="1">
    <location>
        <position position="1"/>
    </location>
</feature>
<reference evidence="1" key="1">
    <citation type="journal article" date="2015" name="Nature">
        <title>Complex archaea that bridge the gap between prokaryotes and eukaryotes.</title>
        <authorList>
            <person name="Spang A."/>
            <person name="Saw J.H."/>
            <person name="Jorgensen S.L."/>
            <person name="Zaremba-Niedzwiedzka K."/>
            <person name="Martijn J."/>
            <person name="Lind A.E."/>
            <person name="van Eijk R."/>
            <person name="Schleper C."/>
            <person name="Guy L."/>
            <person name="Ettema T.J."/>
        </authorList>
    </citation>
    <scope>NUCLEOTIDE SEQUENCE</scope>
</reference>
<accession>A0A0F9I092</accession>
<name>A0A0F9I092_9ZZZZ</name>
<gene>
    <name evidence="1" type="ORF">LCGC14_2001350</name>
</gene>
<sequence>NILGYAYFDFYQFYKRGQEYVEAHSDWMLHKP</sequence>
<comment type="caution">
    <text evidence="1">The sequence shown here is derived from an EMBL/GenBank/DDBJ whole genome shotgun (WGS) entry which is preliminary data.</text>
</comment>
<dbReference type="AlphaFoldDB" id="A0A0F9I092"/>